<dbReference type="Proteomes" id="UP000282926">
    <property type="component" value="Unassembled WGS sequence"/>
</dbReference>
<protein>
    <submittedName>
        <fullName evidence="2">Uncharacterized protein</fullName>
    </submittedName>
</protein>
<gene>
    <name evidence="2" type="ORF">EA187_01595</name>
</gene>
<sequence length="134" mass="14824">MTLGGACAGTPASTSEQDAASSSTSSAAEVLYEALAESVEANSPGVDVSSREQFLVVSHYEELSQARRRRLVARVVPVGRGVGVRVVAEYQTRLDDEEGAQRWEPEAREQHAEDAQRWELAVARDAERRFHRRR</sequence>
<evidence type="ECO:0000313" key="3">
    <source>
        <dbReference type="Proteomes" id="UP000282926"/>
    </source>
</evidence>
<comment type="caution">
    <text evidence="2">The sequence shown here is derived from an EMBL/GenBank/DDBJ whole genome shotgun (WGS) entry which is preliminary data.</text>
</comment>
<feature type="compositionally biased region" description="Basic and acidic residues" evidence="1">
    <location>
        <begin position="99"/>
        <end position="115"/>
    </location>
</feature>
<proteinExistence type="predicted"/>
<dbReference type="RefSeq" id="WP_127778953.1">
    <property type="nucleotide sequence ID" value="NZ_SADD01000001.1"/>
</dbReference>
<accession>A0ABY0CW94</accession>
<organism evidence="2 3">
    <name type="scientific">Lujinxingia sediminis</name>
    <dbReference type="NCBI Taxonomy" id="2480984"/>
    <lineage>
        <taxon>Bacteria</taxon>
        <taxon>Deltaproteobacteria</taxon>
        <taxon>Bradymonadales</taxon>
        <taxon>Lujinxingiaceae</taxon>
        <taxon>Lujinxingia</taxon>
    </lineage>
</organism>
<evidence type="ECO:0000313" key="2">
    <source>
        <dbReference type="EMBL" id="RVU48158.1"/>
    </source>
</evidence>
<keyword evidence="3" id="KW-1185">Reference proteome</keyword>
<feature type="region of interest" description="Disordered" evidence="1">
    <location>
        <begin position="1"/>
        <end position="26"/>
    </location>
</feature>
<evidence type="ECO:0000256" key="1">
    <source>
        <dbReference type="SAM" id="MobiDB-lite"/>
    </source>
</evidence>
<feature type="region of interest" description="Disordered" evidence="1">
    <location>
        <begin position="96"/>
        <end position="115"/>
    </location>
</feature>
<reference evidence="2 3" key="1">
    <citation type="submission" date="2019-01" db="EMBL/GenBank/DDBJ databases">
        <title>Lujinxingia litoralis gen. nov., sp. nov. and Lujinxingia sediminis gen. nov., sp. nov., new members in the order Bradymonadales, isolated from coastal sediment.</title>
        <authorList>
            <person name="Li C.-M."/>
        </authorList>
    </citation>
    <scope>NUCLEOTIDE SEQUENCE [LARGE SCALE GENOMIC DNA]</scope>
    <source>
        <strain evidence="2 3">SEH01</strain>
    </source>
</reference>
<feature type="compositionally biased region" description="Low complexity" evidence="1">
    <location>
        <begin position="12"/>
        <end position="26"/>
    </location>
</feature>
<name>A0ABY0CW94_9DELT</name>
<dbReference type="EMBL" id="SADD01000001">
    <property type="protein sequence ID" value="RVU48158.1"/>
    <property type="molecule type" value="Genomic_DNA"/>
</dbReference>